<evidence type="ECO:0000313" key="1">
    <source>
        <dbReference type="EMBL" id="KAH0774486.1"/>
    </source>
</evidence>
<organism evidence="1 2">
    <name type="scientific">Solanum tuberosum</name>
    <name type="common">Potato</name>
    <dbReference type="NCBI Taxonomy" id="4113"/>
    <lineage>
        <taxon>Eukaryota</taxon>
        <taxon>Viridiplantae</taxon>
        <taxon>Streptophyta</taxon>
        <taxon>Embryophyta</taxon>
        <taxon>Tracheophyta</taxon>
        <taxon>Spermatophyta</taxon>
        <taxon>Magnoliopsida</taxon>
        <taxon>eudicotyledons</taxon>
        <taxon>Gunneridae</taxon>
        <taxon>Pentapetalae</taxon>
        <taxon>asterids</taxon>
        <taxon>lamiids</taxon>
        <taxon>Solanales</taxon>
        <taxon>Solanaceae</taxon>
        <taxon>Solanoideae</taxon>
        <taxon>Solaneae</taxon>
        <taxon>Solanum</taxon>
    </lineage>
</organism>
<proteinExistence type="predicted"/>
<protein>
    <submittedName>
        <fullName evidence="1">Uncharacterized protein</fullName>
    </submittedName>
</protein>
<gene>
    <name evidence="1" type="ORF">KY290_011623</name>
</gene>
<dbReference type="EMBL" id="JAIVGD010000005">
    <property type="protein sequence ID" value="KAH0774486.1"/>
    <property type="molecule type" value="Genomic_DNA"/>
</dbReference>
<keyword evidence="2" id="KW-1185">Reference proteome</keyword>
<dbReference type="Proteomes" id="UP000826656">
    <property type="component" value="Unassembled WGS sequence"/>
</dbReference>
<reference evidence="1 2" key="1">
    <citation type="journal article" date="2021" name="bioRxiv">
        <title>Chromosome-scale and haplotype-resolved genome assembly of a tetraploid potato cultivar.</title>
        <authorList>
            <person name="Sun H."/>
            <person name="Jiao W.-B."/>
            <person name="Krause K."/>
            <person name="Campoy J.A."/>
            <person name="Goel M."/>
            <person name="Folz-Donahue K."/>
            <person name="Kukat C."/>
            <person name="Huettel B."/>
            <person name="Schneeberger K."/>
        </authorList>
    </citation>
    <scope>NUCLEOTIDE SEQUENCE [LARGE SCALE GENOMIC DNA]</scope>
    <source>
        <strain evidence="1">SolTubOtavaFocal</strain>
        <tissue evidence="1">Leaves</tissue>
    </source>
</reference>
<sequence length="66" mass="6917">MPDGGRWFMLLEYCCAGRLAAAAGRLLPAGVLLRWSTGGCCWLAATCWPAADRLVAGRCDDAGSGK</sequence>
<comment type="caution">
    <text evidence="1">The sequence shown here is derived from an EMBL/GenBank/DDBJ whole genome shotgun (WGS) entry which is preliminary data.</text>
</comment>
<name>A0ABQ7W192_SOLTU</name>
<accession>A0ABQ7W192</accession>
<evidence type="ECO:0000313" key="2">
    <source>
        <dbReference type="Proteomes" id="UP000826656"/>
    </source>
</evidence>